<dbReference type="Proteomes" id="UP001497700">
    <property type="component" value="Unassembled WGS sequence"/>
</dbReference>
<evidence type="ECO:0000313" key="2">
    <source>
        <dbReference type="Proteomes" id="UP001497700"/>
    </source>
</evidence>
<comment type="caution">
    <text evidence="1">The sequence shown here is derived from an EMBL/GenBank/DDBJ whole genome shotgun (WGS) entry which is preliminary data.</text>
</comment>
<evidence type="ECO:0000313" key="1">
    <source>
        <dbReference type="EMBL" id="KAI4860508.1"/>
    </source>
</evidence>
<accession>A0ACB9YMY1</accession>
<gene>
    <name evidence="1" type="ORF">F4820DRAFT_107912</name>
</gene>
<protein>
    <submittedName>
        <fullName evidence="1">Uncharacterized protein</fullName>
    </submittedName>
</protein>
<proteinExistence type="predicted"/>
<dbReference type="EMBL" id="MU393584">
    <property type="protein sequence ID" value="KAI4860508.1"/>
    <property type="molecule type" value="Genomic_DNA"/>
</dbReference>
<organism evidence="1 2">
    <name type="scientific">Hypoxylon rubiginosum</name>
    <dbReference type="NCBI Taxonomy" id="110542"/>
    <lineage>
        <taxon>Eukaryota</taxon>
        <taxon>Fungi</taxon>
        <taxon>Dikarya</taxon>
        <taxon>Ascomycota</taxon>
        <taxon>Pezizomycotina</taxon>
        <taxon>Sordariomycetes</taxon>
        <taxon>Xylariomycetidae</taxon>
        <taxon>Xylariales</taxon>
        <taxon>Hypoxylaceae</taxon>
        <taxon>Hypoxylon</taxon>
    </lineage>
</organism>
<keyword evidence="2" id="KW-1185">Reference proteome</keyword>
<name>A0ACB9YMY1_9PEZI</name>
<sequence length="504" mass="54819">MAASFAYTHNPHNPLALPSVSMRAYPQSPGPNGSRISKKRSFPQLGDGLCEIVASTLDSPVSLGSLSDLRAGLYTGSPGSPCSVQTSAVESPALTTSPVTDPTYYLDDNQETPYPDAEKSSTQPQHTATSGLQGHARATGQHRSCPSLGFGLSNTADLNSPNQDEFHQTSHDAVTSGPSISTTRISLTDPLATSQPPGSVGGGNSSPQNDVSEANDAAPQPPFSLVTALQNAQRTMSSSPSPVQCMRHAFISKLSKYDGLGYRSNVHVFIDMSNIFISFCDAYKASHGIPTSRRILAPSFHFKVFASILERGRMVEKRILAGSTSSACDEDQRTYWPRHFIEAENVGYRMNIFGRVLKRKECLVKPRRKGKNSPHLSHQFDLAGTSGDDMSEDGTVGVYEMRNGEQGVDENLHLNMMDSLFERQSNPGTIVLATGDAARAEFSAGFLVYASRLLDAGWNVELVAWKKALSLSWTSAEFTEKYRGRFNIIFLDEFLEELQTNFLS</sequence>
<reference evidence="1 2" key="1">
    <citation type="journal article" date="2022" name="New Phytol.">
        <title>Ecological generalism drives hyperdiversity of secondary metabolite gene clusters in xylarialean endophytes.</title>
        <authorList>
            <person name="Franco M.E.E."/>
            <person name="Wisecaver J.H."/>
            <person name="Arnold A.E."/>
            <person name="Ju Y.M."/>
            <person name="Slot J.C."/>
            <person name="Ahrendt S."/>
            <person name="Moore L.P."/>
            <person name="Eastman K.E."/>
            <person name="Scott K."/>
            <person name="Konkel Z."/>
            <person name="Mondo S.J."/>
            <person name="Kuo A."/>
            <person name="Hayes R.D."/>
            <person name="Haridas S."/>
            <person name="Andreopoulos B."/>
            <person name="Riley R."/>
            <person name="LaButti K."/>
            <person name="Pangilinan J."/>
            <person name="Lipzen A."/>
            <person name="Amirebrahimi M."/>
            <person name="Yan J."/>
            <person name="Adam C."/>
            <person name="Keymanesh K."/>
            <person name="Ng V."/>
            <person name="Louie K."/>
            <person name="Northen T."/>
            <person name="Drula E."/>
            <person name="Henrissat B."/>
            <person name="Hsieh H.M."/>
            <person name="Youens-Clark K."/>
            <person name="Lutzoni F."/>
            <person name="Miadlikowska J."/>
            <person name="Eastwood D.C."/>
            <person name="Hamelin R.C."/>
            <person name="Grigoriev I.V."/>
            <person name="U'Ren J.M."/>
        </authorList>
    </citation>
    <scope>NUCLEOTIDE SEQUENCE [LARGE SCALE GENOMIC DNA]</scope>
    <source>
        <strain evidence="1 2">CBS 119005</strain>
    </source>
</reference>